<organism evidence="8 9">
    <name type="scientific">Beauveria asiatica</name>
    <dbReference type="NCBI Taxonomy" id="1069075"/>
    <lineage>
        <taxon>Eukaryota</taxon>
        <taxon>Fungi</taxon>
        <taxon>Dikarya</taxon>
        <taxon>Ascomycota</taxon>
        <taxon>Pezizomycotina</taxon>
        <taxon>Sordariomycetes</taxon>
        <taxon>Hypocreomycetidae</taxon>
        <taxon>Hypocreales</taxon>
        <taxon>Cordycipitaceae</taxon>
        <taxon>Beauveria</taxon>
    </lineage>
</organism>
<feature type="region of interest" description="Disordered" evidence="6">
    <location>
        <begin position="594"/>
        <end position="625"/>
    </location>
</feature>
<comment type="caution">
    <text evidence="8">The sequence shown here is derived from an EMBL/GenBank/DDBJ whole genome shotgun (WGS) entry which is preliminary data.</text>
</comment>
<evidence type="ECO:0000256" key="1">
    <source>
        <dbReference type="ARBA" id="ARBA00022833"/>
    </source>
</evidence>
<feature type="domain" description="Xylanolytic transcriptional activator regulatory" evidence="7">
    <location>
        <begin position="216"/>
        <end position="379"/>
    </location>
</feature>
<dbReference type="InterPro" id="IPR052073">
    <property type="entry name" value="Amide_Lactam_Regulators"/>
</dbReference>
<dbReference type="Proteomes" id="UP001397290">
    <property type="component" value="Unassembled WGS sequence"/>
</dbReference>
<evidence type="ECO:0000256" key="6">
    <source>
        <dbReference type="SAM" id="MobiDB-lite"/>
    </source>
</evidence>
<evidence type="ECO:0000256" key="3">
    <source>
        <dbReference type="ARBA" id="ARBA00023125"/>
    </source>
</evidence>
<keyword evidence="5" id="KW-0539">Nucleus</keyword>
<evidence type="ECO:0000313" key="8">
    <source>
        <dbReference type="EMBL" id="KAK8147950.1"/>
    </source>
</evidence>
<evidence type="ECO:0000259" key="7">
    <source>
        <dbReference type="Pfam" id="PF04082"/>
    </source>
</evidence>
<keyword evidence="1" id="KW-0862">Zinc</keyword>
<keyword evidence="3" id="KW-0238">DNA-binding</keyword>
<protein>
    <recommendedName>
        <fullName evidence="7">Xylanolytic transcriptional activator regulatory domain-containing protein</fullName>
    </recommendedName>
</protein>
<dbReference type="PANTHER" id="PTHR47171">
    <property type="entry name" value="FARA-RELATED"/>
    <property type="match status" value="1"/>
</dbReference>
<evidence type="ECO:0000256" key="2">
    <source>
        <dbReference type="ARBA" id="ARBA00023015"/>
    </source>
</evidence>
<evidence type="ECO:0000313" key="9">
    <source>
        <dbReference type="Proteomes" id="UP001397290"/>
    </source>
</evidence>
<feature type="compositionally biased region" description="Polar residues" evidence="6">
    <location>
        <begin position="606"/>
        <end position="620"/>
    </location>
</feature>
<proteinExistence type="predicted"/>
<dbReference type="GO" id="GO:0008270">
    <property type="term" value="F:zinc ion binding"/>
    <property type="evidence" value="ECO:0007669"/>
    <property type="project" value="InterPro"/>
</dbReference>
<dbReference type="GO" id="GO:0003677">
    <property type="term" value="F:DNA binding"/>
    <property type="evidence" value="ECO:0007669"/>
    <property type="project" value="UniProtKB-KW"/>
</dbReference>
<keyword evidence="4" id="KW-0804">Transcription</keyword>
<dbReference type="AlphaFoldDB" id="A0AAW0S0F8"/>
<evidence type="ECO:0000256" key="4">
    <source>
        <dbReference type="ARBA" id="ARBA00023163"/>
    </source>
</evidence>
<dbReference type="Pfam" id="PF04082">
    <property type="entry name" value="Fungal_trans"/>
    <property type="match status" value="1"/>
</dbReference>
<reference evidence="8 9" key="1">
    <citation type="submission" date="2020-02" db="EMBL/GenBank/DDBJ databases">
        <title>Comparative genomics of the hypocrealean fungal genus Beauvera.</title>
        <authorList>
            <person name="Showalter D.N."/>
            <person name="Bushley K.E."/>
            <person name="Rehner S.A."/>
        </authorList>
    </citation>
    <scope>NUCLEOTIDE SEQUENCE [LARGE SCALE GENOMIC DNA]</scope>
    <source>
        <strain evidence="8 9">ARSEF4384</strain>
    </source>
</reference>
<keyword evidence="9" id="KW-1185">Reference proteome</keyword>
<dbReference type="EMBL" id="JAAHCF010000115">
    <property type="protein sequence ID" value="KAK8147950.1"/>
    <property type="molecule type" value="Genomic_DNA"/>
</dbReference>
<feature type="compositionally biased region" description="Basic and acidic residues" evidence="6">
    <location>
        <begin position="60"/>
        <end position="72"/>
    </location>
</feature>
<accession>A0AAW0S0F8</accession>
<feature type="region of interest" description="Disordered" evidence="6">
    <location>
        <begin position="1"/>
        <end position="106"/>
    </location>
</feature>
<sequence>MPVPSAHLNPAPMSSQSSPRRLRFVASDPDRGGLPVKRKHVQQACAICRHKKRRCTHGGDSSEAHAPTEHQEQGPSHGGRHQRTRRHERTKRKESRNDGTLNESPSIPVTAFADQINSEDLAAQPREADLQRTTRFVCDSNPEALFVEATMEASAESTPRRRDVGVWVPDGAGNTGQLKMSRPPPIVDHILIPFVREHCLTTLPPDDEFYRFKAVYLKKIYPLFPVIPISALEGSLHEPSNVLVRQLVCLAAAADPDLGPYLRLKNNVQDLLPARDYLEALSSSVRAIMETSLVTDRVLHIRALVMLSLYAQPTCADDADLPAQLSGRAVHLIFSLGMHHSLHDTPNADDMETLFCCVWAVDRINAAAYGCPCFMHERDVGADLGSCMRRRPPCFRLFLSVVHWLSQILDLYRPEQGFKESSSLQIDKGVDMPDFETMALDADALEVPLYLLGKRLRNQLGSKLTNSTATIETFYHAVVILSCKTPRSATTTALPPPANARQSLAAERISCAVARDQLSSIHIVPYAASLALSVEYRKMRHCHLPLSRARAMISFKRNCKMLQSYRDRFWSANVVATMAESVLREVERAASALTQAGSPDHGDRQPSPSNLRQNGDNDLPTNVPIDGSAAPVFGAEMDTTFDFSLFGAAGEDIFGYIDPTFDLHAVDNALAANLEIGIPFSWGDWDLPDT</sequence>
<feature type="compositionally biased region" description="Basic residues" evidence="6">
    <location>
        <begin position="78"/>
        <end position="94"/>
    </location>
</feature>
<evidence type="ECO:0000256" key="5">
    <source>
        <dbReference type="ARBA" id="ARBA00023242"/>
    </source>
</evidence>
<dbReference type="InterPro" id="IPR007219">
    <property type="entry name" value="XnlR_reg_dom"/>
</dbReference>
<dbReference type="CDD" id="cd12148">
    <property type="entry name" value="fungal_TF_MHR"/>
    <property type="match status" value="1"/>
</dbReference>
<gene>
    <name evidence="8" type="ORF">G3M48_000649</name>
</gene>
<dbReference type="GO" id="GO:0006351">
    <property type="term" value="P:DNA-templated transcription"/>
    <property type="evidence" value="ECO:0007669"/>
    <property type="project" value="InterPro"/>
</dbReference>
<keyword evidence="2" id="KW-0805">Transcription regulation</keyword>
<name>A0AAW0S0F8_9HYPO</name>